<protein>
    <submittedName>
        <fullName evidence="1">Uncharacterized protein</fullName>
    </submittedName>
</protein>
<proteinExistence type="predicted"/>
<organism evidence="2">
    <name type="scientific">Acromyrmex echinatior</name>
    <name type="common">Panamanian leafcutter ant</name>
    <name type="synonym">Acromyrmex octospinosus echinatior</name>
    <dbReference type="NCBI Taxonomy" id="103372"/>
    <lineage>
        <taxon>Eukaryota</taxon>
        <taxon>Metazoa</taxon>
        <taxon>Ecdysozoa</taxon>
        <taxon>Arthropoda</taxon>
        <taxon>Hexapoda</taxon>
        <taxon>Insecta</taxon>
        <taxon>Pterygota</taxon>
        <taxon>Neoptera</taxon>
        <taxon>Endopterygota</taxon>
        <taxon>Hymenoptera</taxon>
        <taxon>Apocrita</taxon>
        <taxon>Aculeata</taxon>
        <taxon>Formicoidea</taxon>
        <taxon>Formicidae</taxon>
        <taxon>Myrmicinae</taxon>
        <taxon>Acromyrmex</taxon>
    </lineage>
</organism>
<name>F4WPQ0_ACREC</name>
<accession>F4WPQ0</accession>
<gene>
    <name evidence="1" type="ORF">G5I_07775</name>
</gene>
<evidence type="ECO:0000313" key="2">
    <source>
        <dbReference type="Proteomes" id="UP000007755"/>
    </source>
</evidence>
<evidence type="ECO:0000313" key="1">
    <source>
        <dbReference type="EMBL" id="EGI63824.1"/>
    </source>
</evidence>
<keyword evidence="2" id="KW-1185">Reference proteome</keyword>
<dbReference type="EMBL" id="GL888253">
    <property type="protein sequence ID" value="EGI63824.1"/>
    <property type="molecule type" value="Genomic_DNA"/>
</dbReference>
<reference evidence="1" key="1">
    <citation type="submission" date="2011-02" db="EMBL/GenBank/DDBJ databases">
        <title>The genome of the leaf-cutting ant Acromyrmex echinatior suggests key adaptations to social evolution and fungus farming.</title>
        <authorList>
            <person name="Nygaard S."/>
            <person name="Zhang G."/>
        </authorList>
    </citation>
    <scope>NUCLEOTIDE SEQUENCE</scope>
</reference>
<dbReference type="AlphaFoldDB" id="F4WPQ0"/>
<dbReference type="InParanoid" id="F4WPQ0"/>
<sequence>MKFIRSLDTLVPPGPESRARTVSVPEGSLTHCHRLPFREKGEAVTAGQTTLVEYVRRPVCPFGHTVELSFAKDYKYTRKGSLLPSLVSVELMFGKRDDTSNHVRLRTREDRAANTMCAPHKSHSGPLPREGNALVHGRWRDDSETTSGHFRARQQRAKELKNKGNNNQPINNKMLTLKCAENQAMKQKLERWHIIFKLYLFLSQLDDYLDKYSIKRSPEDNFVFSKKFFTQKQRTIFQMNCDTEMSACRILHMKCSRHRPLFMSHL</sequence>
<dbReference type="Proteomes" id="UP000007755">
    <property type="component" value="Unassembled WGS sequence"/>
</dbReference>